<evidence type="ECO:0000313" key="1">
    <source>
        <dbReference type="EMBL" id="KXV59509.1"/>
    </source>
</evidence>
<reference evidence="1 2" key="1">
    <citation type="submission" date="2015-06" db="EMBL/GenBank/DDBJ databases">
        <title>Improved classification and identification of acetic acid bacteria using matrix-assisted laser desorption/ionization time-of-flight mass spectrometry; Gluconobacter nephelii and Gluconobacter uchimurae are later heterotypic synonyms of Gluconobacter japonicus and Gluconobacter oxydans, respectively.</title>
        <authorList>
            <person name="Li L."/>
            <person name="Cleenwerck I."/>
            <person name="De Vuyst L."/>
            <person name="Vandamme P."/>
        </authorList>
    </citation>
    <scope>NUCLEOTIDE SEQUENCE [LARGE SCALE GENOMIC DNA]</scope>
    <source>
        <strain evidence="1 2">LMG 1663</strain>
    </source>
</reference>
<dbReference type="PATRIC" id="fig|104102.12.peg.3326"/>
<name>A0A149U2J2_9PROT</name>
<accession>A0A149U2J2</accession>
<protein>
    <submittedName>
        <fullName evidence="1">Uncharacterized protein</fullName>
    </submittedName>
</protein>
<proteinExistence type="predicted"/>
<dbReference type="AlphaFoldDB" id="A0A149U2J2"/>
<evidence type="ECO:0000313" key="2">
    <source>
        <dbReference type="Proteomes" id="UP000075411"/>
    </source>
</evidence>
<dbReference type="EMBL" id="LHZT01000104">
    <property type="protein sequence ID" value="KXV59509.1"/>
    <property type="molecule type" value="Genomic_DNA"/>
</dbReference>
<organism evidence="1 2">
    <name type="scientific">Acetobacter tropicalis</name>
    <dbReference type="NCBI Taxonomy" id="104102"/>
    <lineage>
        <taxon>Bacteria</taxon>
        <taxon>Pseudomonadati</taxon>
        <taxon>Pseudomonadota</taxon>
        <taxon>Alphaproteobacteria</taxon>
        <taxon>Acetobacterales</taxon>
        <taxon>Acetobacteraceae</taxon>
        <taxon>Acetobacter</taxon>
    </lineage>
</organism>
<gene>
    <name evidence="1" type="ORF">AD947_03850</name>
</gene>
<comment type="caution">
    <text evidence="1">The sequence shown here is derived from an EMBL/GenBank/DDBJ whole genome shotgun (WGS) entry which is preliminary data.</text>
</comment>
<dbReference type="Proteomes" id="UP000075411">
    <property type="component" value="Unassembled WGS sequence"/>
</dbReference>
<sequence length="66" mass="7604">MLCFFHIQMQTFSLRFAPPFGEALVLVGERQEKGETRERDDECSRIPILQLDRRAVSFACDKLTGV</sequence>